<dbReference type="EMBL" id="UINC01007462">
    <property type="protein sequence ID" value="SVA33463.1"/>
    <property type="molecule type" value="Genomic_DNA"/>
</dbReference>
<reference evidence="1" key="1">
    <citation type="submission" date="2018-05" db="EMBL/GenBank/DDBJ databases">
        <authorList>
            <person name="Lanie J.A."/>
            <person name="Ng W.-L."/>
            <person name="Kazmierczak K.M."/>
            <person name="Andrzejewski T.M."/>
            <person name="Davidsen T.M."/>
            <person name="Wayne K.J."/>
            <person name="Tettelin H."/>
            <person name="Glass J.I."/>
            <person name="Rusch D."/>
            <person name="Podicherti R."/>
            <person name="Tsui H.-C.T."/>
            <person name="Winkler M.E."/>
        </authorList>
    </citation>
    <scope>NUCLEOTIDE SEQUENCE</scope>
</reference>
<gene>
    <name evidence="1" type="ORF">METZ01_LOCUS86317</name>
</gene>
<organism evidence="1">
    <name type="scientific">marine metagenome</name>
    <dbReference type="NCBI Taxonomy" id="408172"/>
    <lineage>
        <taxon>unclassified sequences</taxon>
        <taxon>metagenomes</taxon>
        <taxon>ecological metagenomes</taxon>
    </lineage>
</organism>
<evidence type="ECO:0000313" key="1">
    <source>
        <dbReference type="EMBL" id="SVA33463.1"/>
    </source>
</evidence>
<accession>A0A381V2J6</accession>
<name>A0A381V2J6_9ZZZZ</name>
<proteinExistence type="predicted"/>
<sequence length="53" mass="6000">MVVERLRHLGDPGHEPERLREFGEGEVTGQRRTVTGPVRQARVEDRNFVGSEG</sequence>
<protein>
    <submittedName>
        <fullName evidence="1">Uncharacterized protein</fullName>
    </submittedName>
</protein>
<dbReference type="AlphaFoldDB" id="A0A381V2J6"/>